<keyword evidence="4" id="KW-1185">Reference proteome</keyword>
<dbReference type="OrthoDB" id="9765926at2"/>
<comment type="caution">
    <text evidence="3">The sequence shown here is derived from an EMBL/GenBank/DDBJ whole genome shotgun (WGS) entry which is preliminary data.</text>
</comment>
<dbReference type="InterPro" id="IPR026341">
    <property type="entry name" value="T9SS_type_B"/>
</dbReference>
<sequence>MQQNPIFFKTYVFLIFIFGIFSVSVSAQAPNDCQFAVIVCGNSSLSVDVSGVGSQELNNSNTCQSQENNSIWLTVNIATSGTLGFTLTPQSTNINEDYDFFVFGPNVSCGNIGQAIRCSTTNPAASNQGNNLTGMNAASTETSEGPGDLGNSFVKQLDVLAGESYFIVIDRPVGNSPFSLEWTGTATFPDNPSNPLTQEETNLEICDNLVPFSDGIAQVDINALKTTITNGELDKMVSFHSSESDAILNTDALSTVFENTASPQTYFIRIENSITGCFILNEFTLTVNTLSNFNTPSNFELCDDETDGNAFNGQTRFDFNLKTEEIIANIPDIDYSINYYSSLSDAQTETAALPLNYDNTAPTPIEVFVRIDDNTSNCVAITSFNLEVLEIPVANDISIIQCDEDGLPEGFTLYDLTDYSEFISDDEPNRDLKFYTSMADLENDEDEIDATAFTNDVSPQIVFALVINTQTGCSNTAEVTLETSSTASNDTSLEACDYDGTEDGFYNFDLQDAEAAILLGLPIDLNLSYYETYENALTETDVLGNSFTNSIPYNQTIYARVENANACFGISKIELIVYELPNLLPEETVYYCLNTFPQTSTLTGGLIESLPNNYYYEWSTGETTSEIEINAAGTYSVRVTTTDGCFKDRTITVLPSNIATITNIEITDASSNNSISVLVSGEGSYQYALDNPNGLYQDSNVFENVPFGFHTVYVRDVKNNCGIVDKLVSVIGFPKYFTPNGDTYNPYWQVKGISSNFQPDSQILIYDRMGKLLKELDPLGPGWDGTWNGQLMPSSDYWFVVKLQDGRTFKGHFSLKR</sequence>
<organism evidence="3 4">
    <name type="scientific">Subsaximicrobium wynnwilliamsii</name>
    <dbReference type="NCBI Taxonomy" id="291179"/>
    <lineage>
        <taxon>Bacteria</taxon>
        <taxon>Pseudomonadati</taxon>
        <taxon>Bacteroidota</taxon>
        <taxon>Flavobacteriia</taxon>
        <taxon>Flavobacteriales</taxon>
        <taxon>Flavobacteriaceae</taxon>
        <taxon>Subsaximicrobium</taxon>
    </lineage>
</organism>
<name>A0A5C6ZK90_9FLAO</name>
<gene>
    <name evidence="3" type="ORF">ESY86_04450</name>
</gene>
<evidence type="ECO:0000313" key="3">
    <source>
        <dbReference type="EMBL" id="TXD90624.1"/>
    </source>
</evidence>
<dbReference type="Proteomes" id="UP000321578">
    <property type="component" value="Unassembled WGS sequence"/>
</dbReference>
<protein>
    <submittedName>
        <fullName evidence="3">T9SS type B sorting domain-containing protein</fullName>
    </submittedName>
</protein>
<dbReference type="EMBL" id="VORO01000003">
    <property type="protein sequence ID" value="TXD90624.1"/>
    <property type="molecule type" value="Genomic_DNA"/>
</dbReference>
<feature type="chain" id="PRO_5023062627" evidence="2">
    <location>
        <begin position="30"/>
        <end position="817"/>
    </location>
</feature>
<feature type="compositionally biased region" description="Polar residues" evidence="1">
    <location>
        <begin position="126"/>
        <end position="143"/>
    </location>
</feature>
<dbReference type="AlphaFoldDB" id="A0A5C6ZK90"/>
<proteinExistence type="predicted"/>
<evidence type="ECO:0000256" key="1">
    <source>
        <dbReference type="SAM" id="MobiDB-lite"/>
    </source>
</evidence>
<keyword evidence="2" id="KW-0732">Signal</keyword>
<reference evidence="3 4" key="1">
    <citation type="submission" date="2019-08" db="EMBL/GenBank/DDBJ databases">
        <title>Genomes of Subsaximicrobium wynnwilliamsii strains.</title>
        <authorList>
            <person name="Bowman J.P."/>
        </authorList>
    </citation>
    <scope>NUCLEOTIDE SEQUENCE [LARGE SCALE GENOMIC DNA]</scope>
    <source>
        <strain evidence="3 4">2-80-2</strain>
    </source>
</reference>
<feature type="signal peptide" evidence="2">
    <location>
        <begin position="1"/>
        <end position="29"/>
    </location>
</feature>
<dbReference type="NCBIfam" id="TIGR04131">
    <property type="entry name" value="Bac_Flav_CTERM"/>
    <property type="match status" value="1"/>
</dbReference>
<dbReference type="RefSeq" id="WP_147085395.1">
    <property type="nucleotide sequence ID" value="NZ_VORM01000002.1"/>
</dbReference>
<evidence type="ECO:0000256" key="2">
    <source>
        <dbReference type="SAM" id="SignalP"/>
    </source>
</evidence>
<dbReference type="Pfam" id="PF13585">
    <property type="entry name" value="CHU_C"/>
    <property type="match status" value="1"/>
</dbReference>
<accession>A0A5C6ZK90</accession>
<evidence type="ECO:0000313" key="4">
    <source>
        <dbReference type="Proteomes" id="UP000321578"/>
    </source>
</evidence>
<feature type="region of interest" description="Disordered" evidence="1">
    <location>
        <begin position="126"/>
        <end position="147"/>
    </location>
</feature>